<keyword evidence="5" id="KW-1185">Reference proteome</keyword>
<dbReference type="Pfam" id="PF00171">
    <property type="entry name" value="Aldedh"/>
    <property type="match status" value="1"/>
</dbReference>
<comment type="caution">
    <text evidence="4">The sequence shown here is derived from an EMBL/GenBank/DDBJ whole genome shotgun (WGS) entry which is preliminary data.</text>
</comment>
<sequence>AGDWIEAAPTTAIAVHNPADGTRIGYVPKLGRAEVAKAINAAEEAQKGWAARTAKDRSTILRKWFVLMIENRDALAHILTLEQGKPLTEAAGDL</sequence>
<evidence type="ECO:0000259" key="3">
    <source>
        <dbReference type="Pfam" id="PF00171"/>
    </source>
</evidence>
<dbReference type="SUPFAM" id="SSF53720">
    <property type="entry name" value="ALDH-like"/>
    <property type="match status" value="1"/>
</dbReference>
<feature type="domain" description="Aldehyde dehydrogenase" evidence="3">
    <location>
        <begin position="4"/>
        <end position="93"/>
    </location>
</feature>
<dbReference type="InterPro" id="IPR016161">
    <property type="entry name" value="Ald_DH/histidinol_DH"/>
</dbReference>
<dbReference type="Gene3D" id="3.40.605.10">
    <property type="entry name" value="Aldehyde Dehydrogenase, Chain A, domain 1"/>
    <property type="match status" value="1"/>
</dbReference>
<dbReference type="InterPro" id="IPR050740">
    <property type="entry name" value="Aldehyde_DH_Superfamily"/>
</dbReference>
<protein>
    <submittedName>
        <fullName evidence="4">Aldehyde dehydrogenase family protein</fullName>
    </submittedName>
</protein>
<organism evidence="4 5">
    <name type="scientific">Pseudodonghicola flavimaris</name>
    <dbReference type="NCBI Taxonomy" id="3050036"/>
    <lineage>
        <taxon>Bacteria</taxon>
        <taxon>Pseudomonadati</taxon>
        <taxon>Pseudomonadota</taxon>
        <taxon>Alphaproteobacteria</taxon>
        <taxon>Rhodobacterales</taxon>
        <taxon>Paracoccaceae</taxon>
        <taxon>Pseudodonghicola</taxon>
    </lineage>
</organism>
<reference evidence="4 5" key="1">
    <citation type="submission" date="2023-05" db="EMBL/GenBank/DDBJ databases">
        <title>Pseudodonghicola sp. nov.</title>
        <authorList>
            <person name="Huang J."/>
        </authorList>
    </citation>
    <scope>NUCLEOTIDE SEQUENCE [LARGE SCALE GENOMIC DNA]</scope>
    <source>
        <strain evidence="4 5">IC7</strain>
    </source>
</reference>
<dbReference type="PANTHER" id="PTHR43353:SF5">
    <property type="entry name" value="SUCCINATE-SEMIALDEHYDE DEHYDROGENASE, MITOCHONDRIAL"/>
    <property type="match status" value="1"/>
</dbReference>
<name>A0ABT7F3M6_9RHOB</name>
<keyword evidence="2" id="KW-0560">Oxidoreductase</keyword>
<feature type="non-terminal residue" evidence="4">
    <location>
        <position position="1"/>
    </location>
</feature>
<gene>
    <name evidence="4" type="ORF">QO033_16130</name>
</gene>
<comment type="similarity">
    <text evidence="1">Belongs to the aldehyde dehydrogenase family.</text>
</comment>
<dbReference type="InterPro" id="IPR016162">
    <property type="entry name" value="Ald_DH_N"/>
</dbReference>
<dbReference type="InterPro" id="IPR015590">
    <property type="entry name" value="Aldehyde_DH_dom"/>
</dbReference>
<dbReference type="PANTHER" id="PTHR43353">
    <property type="entry name" value="SUCCINATE-SEMIALDEHYDE DEHYDROGENASE, MITOCHONDRIAL"/>
    <property type="match status" value="1"/>
</dbReference>
<evidence type="ECO:0000256" key="1">
    <source>
        <dbReference type="ARBA" id="ARBA00009986"/>
    </source>
</evidence>
<dbReference type="RefSeq" id="WP_284482009.1">
    <property type="nucleotide sequence ID" value="NZ_JASNJD010000012.1"/>
</dbReference>
<dbReference type="EMBL" id="JASNJD010000012">
    <property type="protein sequence ID" value="MDK3019208.1"/>
    <property type="molecule type" value="Genomic_DNA"/>
</dbReference>
<accession>A0ABT7F3M6</accession>
<proteinExistence type="inferred from homology"/>
<evidence type="ECO:0000313" key="5">
    <source>
        <dbReference type="Proteomes" id="UP001243757"/>
    </source>
</evidence>
<evidence type="ECO:0000313" key="4">
    <source>
        <dbReference type="EMBL" id="MDK3019208.1"/>
    </source>
</evidence>
<evidence type="ECO:0000256" key="2">
    <source>
        <dbReference type="ARBA" id="ARBA00023002"/>
    </source>
</evidence>
<dbReference type="Proteomes" id="UP001243757">
    <property type="component" value="Unassembled WGS sequence"/>
</dbReference>